<feature type="transmembrane region" description="Helical" evidence="1">
    <location>
        <begin position="225"/>
        <end position="243"/>
    </location>
</feature>
<keyword evidence="1" id="KW-0472">Membrane</keyword>
<feature type="transmembrane region" description="Helical" evidence="1">
    <location>
        <begin position="324"/>
        <end position="347"/>
    </location>
</feature>
<feature type="transmembrane region" description="Helical" evidence="1">
    <location>
        <begin position="133"/>
        <end position="154"/>
    </location>
</feature>
<feature type="transmembrane region" description="Helical" evidence="1">
    <location>
        <begin position="300"/>
        <end position="317"/>
    </location>
</feature>
<keyword evidence="1" id="KW-0812">Transmembrane</keyword>
<dbReference type="EMBL" id="JAAWWL010000002">
    <property type="protein sequence ID" value="NKI32591.1"/>
    <property type="molecule type" value="Genomic_DNA"/>
</dbReference>
<accession>A0ABX1GU65</accession>
<sequence length="443" mass="46539">MEFLVLIIQIAFIIIATVRFKLHPVISLVLAAIFGGFGFGLTPAEITTNISSGFGNTLSSIGLVIAFGTVIGIFLERTGGTKVIAMSILKMVGLKRSALALNLAGFVISIPVYCDSGFVILSSLNKALAKKTGLPVLFFAIALATGLYSAHVFVPPTPGPLAAASILDADLGAVLLLGLIVALPVSLAGYFWSLWVGKNLLPEAETENHNKLTEENDTIVSITPFQSFLPILVPIILIAFKSIADYPSKPMGEGWLSATMIFFGNPTIALLVGVLVVLVINRSLKSYDSGDWMKEAMKQAGAIILITGAGGAFGQIIRSIDFATMLGFTSNSGIGGLFICFGIAALLKTAQGSSTVSIITTAAIVAPLITTFGLEDSNEKALAVLAIGAGAMTVSHVNDSYFWVVSQFSNMKLKTALKGHTLATLFQGLVAILLISSLLLIIR</sequence>
<evidence type="ECO:0000313" key="2">
    <source>
        <dbReference type="EMBL" id="NKI32591.1"/>
    </source>
</evidence>
<evidence type="ECO:0000313" key="3">
    <source>
        <dbReference type="Proteomes" id="UP000718451"/>
    </source>
</evidence>
<feature type="transmembrane region" description="Helical" evidence="1">
    <location>
        <begin position="424"/>
        <end position="442"/>
    </location>
</feature>
<dbReference type="Proteomes" id="UP000718451">
    <property type="component" value="Unassembled WGS sequence"/>
</dbReference>
<dbReference type="Pfam" id="PF02447">
    <property type="entry name" value="GntP_permease"/>
    <property type="match status" value="1"/>
</dbReference>
<gene>
    <name evidence="2" type="ORF">HCU67_11605</name>
</gene>
<proteinExistence type="predicted"/>
<dbReference type="InterPro" id="IPR003474">
    <property type="entry name" value="Glcn_transporter"/>
</dbReference>
<name>A0ABX1GU65_9FLAO</name>
<keyword evidence="3" id="KW-1185">Reference proteome</keyword>
<reference evidence="2 3" key="1">
    <citation type="submission" date="2020-04" db="EMBL/GenBank/DDBJ databases">
        <authorList>
            <person name="Yoon J."/>
        </authorList>
    </citation>
    <scope>NUCLEOTIDE SEQUENCE [LARGE SCALE GENOMIC DNA]</scope>
    <source>
        <strain evidence="2 3">DJ-13</strain>
    </source>
</reference>
<organism evidence="2 3">
    <name type="scientific">Croceivirga thetidis</name>
    <dbReference type="NCBI Taxonomy" id="2721623"/>
    <lineage>
        <taxon>Bacteria</taxon>
        <taxon>Pseudomonadati</taxon>
        <taxon>Bacteroidota</taxon>
        <taxon>Flavobacteriia</taxon>
        <taxon>Flavobacteriales</taxon>
        <taxon>Flavobacteriaceae</taxon>
        <taxon>Croceivirga</taxon>
    </lineage>
</organism>
<feature type="transmembrane region" description="Helical" evidence="1">
    <location>
        <begin position="96"/>
        <end position="113"/>
    </location>
</feature>
<feature type="transmembrane region" description="Helical" evidence="1">
    <location>
        <begin position="255"/>
        <end position="280"/>
    </location>
</feature>
<protein>
    <submittedName>
        <fullName evidence="2">GntP family permease</fullName>
    </submittedName>
</protein>
<dbReference type="RefSeq" id="WP_168552780.1">
    <property type="nucleotide sequence ID" value="NZ_JAAWWL010000002.1"/>
</dbReference>
<dbReference type="PANTHER" id="PTHR30354">
    <property type="entry name" value="GNT FAMILY GLUCONATE TRANSPORTER"/>
    <property type="match status" value="1"/>
</dbReference>
<feature type="transmembrane region" description="Helical" evidence="1">
    <location>
        <begin position="353"/>
        <end position="374"/>
    </location>
</feature>
<feature type="transmembrane region" description="Helical" evidence="1">
    <location>
        <begin position="55"/>
        <end position="75"/>
    </location>
</feature>
<feature type="transmembrane region" description="Helical" evidence="1">
    <location>
        <begin position="166"/>
        <end position="192"/>
    </location>
</feature>
<comment type="caution">
    <text evidence="2">The sequence shown here is derived from an EMBL/GenBank/DDBJ whole genome shotgun (WGS) entry which is preliminary data.</text>
</comment>
<dbReference type="PIRSF" id="PIRSF002746">
    <property type="entry name" value="Gluconate_transporter"/>
    <property type="match status" value="1"/>
</dbReference>
<dbReference type="PANTHER" id="PTHR30354:SF11">
    <property type="entry name" value="PERMEASE"/>
    <property type="match status" value="1"/>
</dbReference>
<keyword evidence="1" id="KW-1133">Transmembrane helix</keyword>
<evidence type="ECO:0000256" key="1">
    <source>
        <dbReference type="SAM" id="Phobius"/>
    </source>
</evidence>